<dbReference type="CDD" id="cd01561">
    <property type="entry name" value="CBS_like"/>
    <property type="match status" value="1"/>
</dbReference>
<keyword evidence="5" id="KW-0663">Pyridoxal phosphate</keyword>
<dbReference type="AlphaFoldDB" id="A0AAE0BHX7"/>
<keyword evidence="6" id="KW-0198">Cysteine biosynthesis</keyword>
<dbReference type="GO" id="GO:0016740">
    <property type="term" value="F:transferase activity"/>
    <property type="evidence" value="ECO:0007669"/>
    <property type="project" value="UniProtKB-KW"/>
</dbReference>
<dbReference type="PROSITE" id="PS00901">
    <property type="entry name" value="CYS_SYNTHASE"/>
    <property type="match status" value="1"/>
</dbReference>
<evidence type="ECO:0000256" key="2">
    <source>
        <dbReference type="ARBA" id="ARBA00007103"/>
    </source>
</evidence>
<evidence type="ECO:0000256" key="1">
    <source>
        <dbReference type="ARBA" id="ARBA00001933"/>
    </source>
</evidence>
<evidence type="ECO:0000313" key="8">
    <source>
        <dbReference type="EMBL" id="KAK3236339.1"/>
    </source>
</evidence>
<organism evidence="8 9">
    <name type="scientific">Cymbomonas tetramitiformis</name>
    <dbReference type="NCBI Taxonomy" id="36881"/>
    <lineage>
        <taxon>Eukaryota</taxon>
        <taxon>Viridiplantae</taxon>
        <taxon>Chlorophyta</taxon>
        <taxon>Pyramimonadophyceae</taxon>
        <taxon>Pyramimonadales</taxon>
        <taxon>Pyramimonadaceae</taxon>
        <taxon>Cymbomonas</taxon>
    </lineage>
</organism>
<sequence>MGNRNGKPSTYVESVLDVVGETPMVKLQRSTQPGVTVLAKLEMQNPGGSVKDRIAKCMIEEAEKANKIHPEKTTIVEATSGNTGIGVAMAAASKGYKCIIIMPQLPPMQERYLICRKFGAHVHLTAAAKGMPGALDYLKQTLAANADYWCPTQFENPDNPKAHVENTGPEIWRQCKGKIDYFIAGVGTGGTVNGAGRFLKKKNPKMKIICVEPTESRVLVGEQHTKHTVLGIGAGFQPKFIEELEPGAAFKEGARGIVDEFLHASSEQSCEWATTLAKNEGLLVGPSSGAAAKVAAEIAARPEAKGKTIVFISPSSGIRYLNHPLLWADVKGEAAAALPAPPNMSPDAPLLGWDSSKAKM</sequence>
<evidence type="ECO:0000313" key="9">
    <source>
        <dbReference type="Proteomes" id="UP001190700"/>
    </source>
</evidence>
<dbReference type="Gene3D" id="3.40.50.1100">
    <property type="match status" value="2"/>
</dbReference>
<keyword evidence="3" id="KW-0028">Amino-acid biosynthesis</keyword>
<dbReference type="FunFam" id="3.40.50.1100:FF:000006">
    <property type="entry name" value="Cysteine synthase"/>
    <property type="match status" value="1"/>
</dbReference>
<name>A0AAE0BHX7_9CHLO</name>
<accession>A0AAE0BHX7</accession>
<feature type="domain" description="Tryptophan synthase beta chain-like PALP" evidence="7">
    <location>
        <begin position="16"/>
        <end position="313"/>
    </location>
</feature>
<dbReference type="InterPro" id="IPR050214">
    <property type="entry name" value="Cys_Synth/Cystath_Beta-Synth"/>
</dbReference>
<evidence type="ECO:0000256" key="3">
    <source>
        <dbReference type="ARBA" id="ARBA00022605"/>
    </source>
</evidence>
<dbReference type="SUPFAM" id="SSF53686">
    <property type="entry name" value="Tryptophan synthase beta subunit-like PLP-dependent enzymes"/>
    <property type="match status" value="1"/>
</dbReference>
<comment type="caution">
    <text evidence="8">The sequence shown here is derived from an EMBL/GenBank/DDBJ whole genome shotgun (WGS) entry which is preliminary data.</text>
</comment>
<dbReference type="InterPro" id="IPR001216">
    <property type="entry name" value="P-phosphate_BS"/>
</dbReference>
<dbReference type="Proteomes" id="UP001190700">
    <property type="component" value="Unassembled WGS sequence"/>
</dbReference>
<reference evidence="8 9" key="1">
    <citation type="journal article" date="2015" name="Genome Biol. Evol.">
        <title>Comparative Genomics of a Bacterivorous Green Alga Reveals Evolutionary Causalities and Consequences of Phago-Mixotrophic Mode of Nutrition.</title>
        <authorList>
            <person name="Burns J.A."/>
            <person name="Paasch A."/>
            <person name="Narechania A."/>
            <person name="Kim E."/>
        </authorList>
    </citation>
    <scope>NUCLEOTIDE SEQUENCE [LARGE SCALE GENOMIC DNA]</scope>
    <source>
        <strain evidence="8 9">PLY_AMNH</strain>
    </source>
</reference>
<evidence type="ECO:0000256" key="4">
    <source>
        <dbReference type="ARBA" id="ARBA00022679"/>
    </source>
</evidence>
<dbReference type="PANTHER" id="PTHR10314">
    <property type="entry name" value="CYSTATHIONINE BETA-SYNTHASE"/>
    <property type="match status" value="1"/>
</dbReference>
<evidence type="ECO:0000259" key="7">
    <source>
        <dbReference type="Pfam" id="PF00291"/>
    </source>
</evidence>
<evidence type="ECO:0000256" key="5">
    <source>
        <dbReference type="ARBA" id="ARBA00022898"/>
    </source>
</evidence>
<evidence type="ECO:0000256" key="6">
    <source>
        <dbReference type="ARBA" id="ARBA00023192"/>
    </source>
</evidence>
<gene>
    <name evidence="8" type="ORF">CYMTET_53511</name>
</gene>
<dbReference type="InterPro" id="IPR001926">
    <property type="entry name" value="TrpB-like_PALP"/>
</dbReference>
<proteinExistence type="inferred from homology"/>
<keyword evidence="4" id="KW-0808">Transferase</keyword>
<dbReference type="Pfam" id="PF00291">
    <property type="entry name" value="PALP"/>
    <property type="match status" value="1"/>
</dbReference>
<dbReference type="InterPro" id="IPR036052">
    <property type="entry name" value="TrpB-like_PALP_sf"/>
</dbReference>
<protein>
    <recommendedName>
        <fullName evidence="7">Tryptophan synthase beta chain-like PALP domain-containing protein</fullName>
    </recommendedName>
</protein>
<dbReference type="GO" id="GO:0006535">
    <property type="term" value="P:cysteine biosynthetic process from serine"/>
    <property type="evidence" value="ECO:0007669"/>
    <property type="project" value="InterPro"/>
</dbReference>
<comment type="similarity">
    <text evidence="2">Belongs to the cysteine synthase/cystathionine beta-synthase family.</text>
</comment>
<keyword evidence="9" id="KW-1185">Reference proteome</keyword>
<dbReference type="EMBL" id="LGRX02035080">
    <property type="protein sequence ID" value="KAK3236339.1"/>
    <property type="molecule type" value="Genomic_DNA"/>
</dbReference>
<comment type="cofactor">
    <cofactor evidence="1">
        <name>pyridoxal 5'-phosphate</name>
        <dbReference type="ChEBI" id="CHEBI:597326"/>
    </cofactor>
</comment>